<accession>A0A0R1W6T5</accession>
<organism evidence="2 3">
    <name type="scientific">Paucilactobacillus suebicus DSM 5007 = KCTC 3549</name>
    <dbReference type="NCBI Taxonomy" id="1423807"/>
    <lineage>
        <taxon>Bacteria</taxon>
        <taxon>Bacillati</taxon>
        <taxon>Bacillota</taxon>
        <taxon>Bacilli</taxon>
        <taxon>Lactobacillales</taxon>
        <taxon>Lactobacillaceae</taxon>
        <taxon>Paucilactobacillus</taxon>
    </lineage>
</organism>
<reference evidence="2 3" key="1">
    <citation type="journal article" date="2015" name="Genome Announc.">
        <title>Expanding the biotechnology potential of lactobacilli through comparative genomics of 213 strains and associated genera.</title>
        <authorList>
            <person name="Sun Z."/>
            <person name="Harris H.M."/>
            <person name="McCann A."/>
            <person name="Guo C."/>
            <person name="Argimon S."/>
            <person name="Zhang W."/>
            <person name="Yang X."/>
            <person name="Jeffery I.B."/>
            <person name="Cooney J.C."/>
            <person name="Kagawa T.F."/>
            <person name="Liu W."/>
            <person name="Song Y."/>
            <person name="Salvetti E."/>
            <person name="Wrobel A."/>
            <person name="Rasinkangas P."/>
            <person name="Parkhill J."/>
            <person name="Rea M.C."/>
            <person name="O'Sullivan O."/>
            <person name="Ritari J."/>
            <person name="Douillard F.P."/>
            <person name="Paul Ross R."/>
            <person name="Yang R."/>
            <person name="Briner A.E."/>
            <person name="Felis G.E."/>
            <person name="de Vos W.M."/>
            <person name="Barrangou R."/>
            <person name="Klaenhammer T.R."/>
            <person name="Caufield P.W."/>
            <person name="Cui Y."/>
            <person name="Zhang H."/>
            <person name="O'Toole P.W."/>
        </authorList>
    </citation>
    <scope>NUCLEOTIDE SEQUENCE [LARGE SCALE GENOMIC DNA]</scope>
    <source>
        <strain evidence="2 3">DSM 5007</strain>
    </source>
</reference>
<dbReference type="PATRIC" id="fig|1423807.3.peg.120"/>
<dbReference type="STRING" id="1423807.FD16_GL000119"/>
<gene>
    <name evidence="2" type="ORF">FD16_GL000119</name>
</gene>
<dbReference type="AlphaFoldDB" id="A0A0R1W6T5"/>
<proteinExistence type="predicted"/>
<name>A0A0R1W6T5_9LACO</name>
<comment type="caution">
    <text evidence="2">The sequence shown here is derived from an EMBL/GenBank/DDBJ whole genome shotgun (WGS) entry which is preliminary data.</text>
</comment>
<evidence type="ECO:0000313" key="2">
    <source>
        <dbReference type="EMBL" id="KRM13550.1"/>
    </source>
</evidence>
<dbReference type="InterPro" id="IPR052942">
    <property type="entry name" value="LPS_cholinephosphotransferase"/>
</dbReference>
<sequence length="269" mass="31154">MNLKPIHKIELNLLETLIMICRQYSLNYFLIGGSLLGSIRHQGFIPWDDDLDVGMPRNDYNQLLKLAPGFLSHTSYFLQTPFTDHDYGLSYAKLIDTDTSVEEINNINNAKKGIFIDIFPFDKIPDSSADRSSQMAKLKMLDGSIMVRLGYHIVDTPLSKLSRPLTVRQYNSVRQLKHRRDNVLQEYDDTNGYLVKNLASQYKYEKEIMTLDQMNNLETHMFENLSVNVPTDYDNILTQLYGDYLKLPSSNTRNPKHFKYVEINGLEII</sequence>
<evidence type="ECO:0000259" key="1">
    <source>
        <dbReference type="Pfam" id="PF04991"/>
    </source>
</evidence>
<dbReference type="GO" id="GO:0009100">
    <property type="term" value="P:glycoprotein metabolic process"/>
    <property type="evidence" value="ECO:0007669"/>
    <property type="project" value="UniProtKB-ARBA"/>
</dbReference>
<dbReference type="eggNOG" id="COG3475">
    <property type="taxonomic scope" value="Bacteria"/>
</dbReference>
<dbReference type="Proteomes" id="UP000051820">
    <property type="component" value="Unassembled WGS sequence"/>
</dbReference>
<feature type="domain" description="LicD/FKTN/FKRP nucleotidyltransferase" evidence="1">
    <location>
        <begin position="21"/>
        <end position="242"/>
    </location>
</feature>
<protein>
    <submittedName>
        <fullName evidence="2">LPS biosynthesis protein</fullName>
    </submittedName>
</protein>
<dbReference type="Pfam" id="PF04991">
    <property type="entry name" value="LicD"/>
    <property type="match status" value="1"/>
</dbReference>
<dbReference type="RefSeq" id="WP_010622873.1">
    <property type="nucleotide sequence ID" value="NZ_AZGF01000001.1"/>
</dbReference>
<dbReference type="PANTHER" id="PTHR43404:SF2">
    <property type="entry name" value="LIPOPOLYSACCHARIDE CHOLINEPHOSPHOTRANSFERASE LICD"/>
    <property type="match status" value="1"/>
</dbReference>
<evidence type="ECO:0000313" key="3">
    <source>
        <dbReference type="Proteomes" id="UP000051820"/>
    </source>
</evidence>
<dbReference type="EMBL" id="AZGF01000001">
    <property type="protein sequence ID" value="KRM13550.1"/>
    <property type="molecule type" value="Genomic_DNA"/>
</dbReference>
<dbReference type="InterPro" id="IPR007074">
    <property type="entry name" value="LicD/FKTN/FKRP_NTP_transf"/>
</dbReference>
<dbReference type="PANTHER" id="PTHR43404">
    <property type="entry name" value="LIPOPOLYSACCHARIDE CHOLINEPHOSPHOTRANSFERASE LICD"/>
    <property type="match status" value="1"/>
</dbReference>
<keyword evidence="3" id="KW-1185">Reference proteome</keyword>